<dbReference type="Proteomes" id="UP000005801">
    <property type="component" value="Unassembled WGS sequence"/>
</dbReference>
<evidence type="ECO:0000313" key="5">
    <source>
        <dbReference type="Proteomes" id="UP000005801"/>
    </source>
</evidence>
<evidence type="ECO:0000259" key="2">
    <source>
        <dbReference type="PROSITE" id="PS50883"/>
    </source>
</evidence>
<dbReference type="STRING" id="391625.PPSIR1_36879"/>
<dbReference type="CDD" id="cd01948">
    <property type="entry name" value="EAL"/>
    <property type="match status" value="1"/>
</dbReference>
<protein>
    <submittedName>
        <fullName evidence="4">Uncharacterized protein</fullName>
    </submittedName>
</protein>
<dbReference type="SUPFAM" id="SSF55073">
    <property type="entry name" value="Nucleotide cyclase"/>
    <property type="match status" value="1"/>
</dbReference>
<dbReference type="Pfam" id="PF00990">
    <property type="entry name" value="GGDEF"/>
    <property type="match status" value="1"/>
</dbReference>
<dbReference type="PROSITE" id="PS50887">
    <property type="entry name" value="GGDEF"/>
    <property type="match status" value="1"/>
</dbReference>
<dbReference type="SUPFAM" id="SSF55785">
    <property type="entry name" value="PYP-like sensor domain (PAS domain)"/>
    <property type="match status" value="1"/>
</dbReference>
<dbReference type="InterPro" id="IPR000160">
    <property type="entry name" value="GGDEF_dom"/>
</dbReference>
<dbReference type="EMBL" id="ABCS01000009">
    <property type="protein sequence ID" value="EDM80587.1"/>
    <property type="molecule type" value="Genomic_DNA"/>
</dbReference>
<dbReference type="InterPro" id="IPR000700">
    <property type="entry name" value="PAS-assoc_C"/>
</dbReference>
<dbReference type="PROSITE" id="PS50883">
    <property type="entry name" value="EAL"/>
    <property type="match status" value="1"/>
</dbReference>
<dbReference type="NCBIfam" id="TIGR00254">
    <property type="entry name" value="GGDEF"/>
    <property type="match status" value="1"/>
</dbReference>
<dbReference type="SMART" id="SM00086">
    <property type="entry name" value="PAC"/>
    <property type="match status" value="1"/>
</dbReference>
<dbReference type="PANTHER" id="PTHR44757:SF2">
    <property type="entry name" value="BIOFILM ARCHITECTURE MAINTENANCE PROTEIN MBAA"/>
    <property type="match status" value="1"/>
</dbReference>
<evidence type="ECO:0000259" key="3">
    <source>
        <dbReference type="PROSITE" id="PS50887"/>
    </source>
</evidence>
<dbReference type="Pfam" id="PF08447">
    <property type="entry name" value="PAS_3"/>
    <property type="match status" value="1"/>
</dbReference>
<gene>
    <name evidence="4" type="ORF">PPSIR1_36879</name>
</gene>
<dbReference type="Pfam" id="PF00563">
    <property type="entry name" value="EAL"/>
    <property type="match status" value="1"/>
</dbReference>
<dbReference type="InterPro" id="IPR029787">
    <property type="entry name" value="Nucleotide_cyclase"/>
</dbReference>
<accession>A6G0E1</accession>
<dbReference type="PANTHER" id="PTHR44757">
    <property type="entry name" value="DIGUANYLATE CYCLASE DGCP"/>
    <property type="match status" value="1"/>
</dbReference>
<dbReference type="InterPro" id="IPR000014">
    <property type="entry name" value="PAS"/>
</dbReference>
<dbReference type="InterPro" id="IPR043128">
    <property type="entry name" value="Rev_trsase/Diguanyl_cyclase"/>
</dbReference>
<dbReference type="AlphaFoldDB" id="A6G0E1"/>
<dbReference type="SUPFAM" id="SSF141868">
    <property type="entry name" value="EAL domain-like"/>
    <property type="match status" value="1"/>
</dbReference>
<dbReference type="Gene3D" id="3.20.20.450">
    <property type="entry name" value="EAL domain"/>
    <property type="match status" value="1"/>
</dbReference>
<sequence length="714" mass="81261">MRIAGVSGTGEFKRVELGHDLLVTGEDLSLEVSSLLVDLRPKITTRYTPLDQILQRATDGSLTSMTKPELVMFACEVLDNEALMDLRRLLTGSRLPVVAVLPAHASQRSALRARVQEVGALDCLLRDELSEPLLESVVAQARNHNALRGRLTELRDRFALAIRGARDGMWEWDIARSRVFYSQRWRELLGLENVHIEASLDTWLDRVHPQDIHRLRTDLHNHIQGLSPVHENEHRIRDGHGQWRWVLSRAVIHRNNHGKALRVAGSLTDITQYRQREKMIREQSRRDQLTQLPEKPVLFERLARAVELARSHDDFEFIMLLVETDRLAQIRDSFGLATANAMLALMAKRLRACVRPEDLLFRFSTHKFAILLENVEDASVGTHVADRIHQALSEPFDIEGERTFTTVSIGMTSSANGYRRVEEVIADVSAATDTARDRGRNRHEIYDTSMRIEARTLLALEMALRRAIDEDQLSLHFQPIVRVDPEHGERETVAFESLMRWDHPERGPVSPGEFIPLAEDTGLIIPMGRWAIREAVRRLQRWRREFGMPDLAVSVNLSAKQVADPKLLETVDNALQESGLPGRCLKLELTESVMLDRADEVMALLQDIRDRGIEIWIDDFGTGYSSLSYLHRFPVDGLKVDRSFVSQLDGSEESETMVRTILNLASNMQLRVVAEGIETEVQAEQLTRLGCGLFQGWLFARSLPVEKVREHLKG</sequence>
<comment type="caution">
    <text evidence="4">The sequence shown here is derived from an EMBL/GenBank/DDBJ whole genome shotgun (WGS) entry which is preliminary data.</text>
</comment>
<organism evidence="4 5">
    <name type="scientific">Plesiocystis pacifica SIR-1</name>
    <dbReference type="NCBI Taxonomy" id="391625"/>
    <lineage>
        <taxon>Bacteria</taxon>
        <taxon>Pseudomonadati</taxon>
        <taxon>Myxococcota</taxon>
        <taxon>Polyangia</taxon>
        <taxon>Nannocystales</taxon>
        <taxon>Nannocystaceae</taxon>
        <taxon>Plesiocystis</taxon>
    </lineage>
</organism>
<dbReference type="InterPro" id="IPR001633">
    <property type="entry name" value="EAL_dom"/>
</dbReference>
<name>A6G0E1_9BACT</name>
<dbReference type="SMART" id="SM00267">
    <property type="entry name" value="GGDEF"/>
    <property type="match status" value="1"/>
</dbReference>
<dbReference type="InterPro" id="IPR035919">
    <property type="entry name" value="EAL_sf"/>
</dbReference>
<keyword evidence="5" id="KW-1185">Reference proteome</keyword>
<feature type="domain" description="EAL" evidence="2">
    <location>
        <begin position="457"/>
        <end position="714"/>
    </location>
</feature>
<dbReference type="NCBIfam" id="TIGR00229">
    <property type="entry name" value="sensory_box"/>
    <property type="match status" value="1"/>
</dbReference>
<evidence type="ECO:0000259" key="1">
    <source>
        <dbReference type="PROSITE" id="PS50113"/>
    </source>
</evidence>
<dbReference type="eggNOG" id="COG5001">
    <property type="taxonomic scope" value="Bacteria"/>
</dbReference>
<feature type="domain" description="PAC" evidence="1">
    <location>
        <begin position="230"/>
        <end position="282"/>
    </location>
</feature>
<dbReference type="InterPro" id="IPR035965">
    <property type="entry name" value="PAS-like_dom_sf"/>
</dbReference>
<evidence type="ECO:0000313" key="4">
    <source>
        <dbReference type="EMBL" id="EDM80587.1"/>
    </source>
</evidence>
<dbReference type="InterPro" id="IPR052155">
    <property type="entry name" value="Biofilm_reg_signaling"/>
</dbReference>
<dbReference type="SMART" id="SM00091">
    <property type="entry name" value="PAS"/>
    <property type="match status" value="1"/>
</dbReference>
<dbReference type="Gene3D" id="3.30.70.270">
    <property type="match status" value="1"/>
</dbReference>
<feature type="domain" description="GGDEF" evidence="3">
    <location>
        <begin position="315"/>
        <end position="448"/>
    </location>
</feature>
<dbReference type="CDD" id="cd00130">
    <property type="entry name" value="PAS"/>
    <property type="match status" value="1"/>
</dbReference>
<dbReference type="CDD" id="cd01949">
    <property type="entry name" value="GGDEF"/>
    <property type="match status" value="1"/>
</dbReference>
<dbReference type="PROSITE" id="PS50113">
    <property type="entry name" value="PAC"/>
    <property type="match status" value="1"/>
</dbReference>
<dbReference type="SMART" id="SM00052">
    <property type="entry name" value="EAL"/>
    <property type="match status" value="1"/>
</dbReference>
<dbReference type="InterPro" id="IPR001610">
    <property type="entry name" value="PAC"/>
</dbReference>
<reference evidence="4 5" key="1">
    <citation type="submission" date="2007-06" db="EMBL/GenBank/DDBJ databases">
        <authorList>
            <person name="Shimkets L."/>
            <person name="Ferriera S."/>
            <person name="Johnson J."/>
            <person name="Kravitz S."/>
            <person name="Beeson K."/>
            <person name="Sutton G."/>
            <person name="Rogers Y.-H."/>
            <person name="Friedman R."/>
            <person name="Frazier M."/>
            <person name="Venter J.C."/>
        </authorList>
    </citation>
    <scope>NUCLEOTIDE SEQUENCE [LARGE SCALE GENOMIC DNA]</scope>
    <source>
        <strain evidence="4 5">SIR-1</strain>
    </source>
</reference>
<dbReference type="Gene3D" id="3.30.450.20">
    <property type="entry name" value="PAS domain"/>
    <property type="match status" value="1"/>
</dbReference>
<proteinExistence type="predicted"/>
<dbReference type="InterPro" id="IPR013655">
    <property type="entry name" value="PAS_fold_3"/>
</dbReference>